<dbReference type="AlphaFoldDB" id="A0A376DW43"/>
<proteinExistence type="predicted"/>
<gene>
    <name evidence="1" type="ORF">NCTC13533_02052</name>
</gene>
<organism evidence="1 2">
    <name type="scientific">Chryseobacterium carnipullorum</name>
    <dbReference type="NCBI Taxonomy" id="1124835"/>
    <lineage>
        <taxon>Bacteria</taxon>
        <taxon>Pseudomonadati</taxon>
        <taxon>Bacteroidota</taxon>
        <taxon>Flavobacteriia</taxon>
        <taxon>Flavobacteriales</taxon>
        <taxon>Weeksellaceae</taxon>
        <taxon>Chryseobacterium group</taxon>
        <taxon>Chryseobacterium</taxon>
    </lineage>
</organism>
<reference evidence="1 2" key="1">
    <citation type="submission" date="2018-06" db="EMBL/GenBank/DDBJ databases">
        <authorList>
            <consortium name="Pathogen Informatics"/>
            <person name="Doyle S."/>
        </authorList>
    </citation>
    <scope>NUCLEOTIDE SEQUENCE [LARGE SCALE GENOMIC DNA]</scope>
    <source>
        <strain evidence="1 2">NCTC13533</strain>
    </source>
</reference>
<evidence type="ECO:0000313" key="1">
    <source>
        <dbReference type="EMBL" id="STC95989.1"/>
    </source>
</evidence>
<evidence type="ECO:0000313" key="2">
    <source>
        <dbReference type="Proteomes" id="UP000255224"/>
    </source>
</evidence>
<sequence>MYLLLFKNFIRSQSAYLGNAVPAVIRISQYFCGKTVYQ</sequence>
<dbReference type="Proteomes" id="UP000255224">
    <property type="component" value="Unassembled WGS sequence"/>
</dbReference>
<dbReference type="EMBL" id="UFVQ01000003">
    <property type="protein sequence ID" value="STC95989.1"/>
    <property type="molecule type" value="Genomic_DNA"/>
</dbReference>
<protein>
    <submittedName>
        <fullName evidence="1">Uncharacterized protein</fullName>
    </submittedName>
</protein>
<name>A0A376DW43_CHRCU</name>
<accession>A0A376DW43</accession>